<dbReference type="PANTHER" id="PTHR30349">
    <property type="entry name" value="PHAGE INTEGRASE-RELATED"/>
    <property type="match status" value="1"/>
</dbReference>
<keyword evidence="7" id="KW-1185">Reference proteome</keyword>
<dbReference type="RefSeq" id="WP_282589175.1">
    <property type="nucleotide sequence ID" value="NZ_JAMOIM010000066.1"/>
</dbReference>
<protein>
    <submittedName>
        <fullName evidence="6">Site-specific integrase</fullName>
    </submittedName>
</protein>
<keyword evidence="4" id="KW-0233">DNA recombination</keyword>
<comment type="caution">
    <text evidence="6">The sequence shown here is derived from an EMBL/GenBank/DDBJ whole genome shotgun (WGS) entry which is preliminary data.</text>
</comment>
<name>A0AA42CRT7_9HYPH</name>
<keyword evidence="3" id="KW-0238">DNA-binding</keyword>
<evidence type="ECO:0000259" key="5">
    <source>
        <dbReference type="PROSITE" id="PS51898"/>
    </source>
</evidence>
<dbReference type="SUPFAM" id="SSF56349">
    <property type="entry name" value="DNA breaking-rejoining enzymes"/>
    <property type="match status" value="1"/>
</dbReference>
<evidence type="ECO:0000313" key="6">
    <source>
        <dbReference type="EMBL" id="MCW6512800.1"/>
    </source>
</evidence>
<dbReference type="InterPro" id="IPR011010">
    <property type="entry name" value="DNA_brk_join_enz"/>
</dbReference>
<dbReference type="GO" id="GO:0003677">
    <property type="term" value="F:DNA binding"/>
    <property type="evidence" value="ECO:0007669"/>
    <property type="project" value="UniProtKB-KW"/>
</dbReference>
<dbReference type="Proteomes" id="UP001165667">
    <property type="component" value="Unassembled WGS sequence"/>
</dbReference>
<dbReference type="PROSITE" id="PS51898">
    <property type="entry name" value="TYR_RECOMBINASE"/>
    <property type="match status" value="1"/>
</dbReference>
<comment type="similarity">
    <text evidence="1">Belongs to the 'phage' integrase family.</text>
</comment>
<dbReference type="GO" id="GO:0006310">
    <property type="term" value="P:DNA recombination"/>
    <property type="evidence" value="ECO:0007669"/>
    <property type="project" value="UniProtKB-KW"/>
</dbReference>
<dbReference type="PANTHER" id="PTHR30349:SF64">
    <property type="entry name" value="PROPHAGE INTEGRASE INTD-RELATED"/>
    <property type="match status" value="1"/>
</dbReference>
<accession>A0AA42CRT7</accession>
<dbReference type="AlphaFoldDB" id="A0AA42CRT7"/>
<dbReference type="Gene3D" id="1.10.443.10">
    <property type="entry name" value="Intergrase catalytic core"/>
    <property type="match status" value="1"/>
</dbReference>
<evidence type="ECO:0000256" key="4">
    <source>
        <dbReference type="ARBA" id="ARBA00023172"/>
    </source>
</evidence>
<dbReference type="InterPro" id="IPR013762">
    <property type="entry name" value="Integrase-like_cat_sf"/>
</dbReference>
<dbReference type="InterPro" id="IPR050090">
    <property type="entry name" value="Tyrosine_recombinase_XerCD"/>
</dbReference>
<evidence type="ECO:0000256" key="3">
    <source>
        <dbReference type="ARBA" id="ARBA00023125"/>
    </source>
</evidence>
<dbReference type="EMBL" id="JAMOIM010000066">
    <property type="protein sequence ID" value="MCW6512800.1"/>
    <property type="molecule type" value="Genomic_DNA"/>
</dbReference>
<dbReference type="GO" id="GO:0015074">
    <property type="term" value="P:DNA integration"/>
    <property type="evidence" value="ECO:0007669"/>
    <property type="project" value="UniProtKB-KW"/>
</dbReference>
<feature type="domain" description="Tyr recombinase" evidence="5">
    <location>
        <begin position="197"/>
        <end position="476"/>
    </location>
</feature>
<evidence type="ECO:0000256" key="2">
    <source>
        <dbReference type="ARBA" id="ARBA00022908"/>
    </source>
</evidence>
<reference evidence="6" key="1">
    <citation type="submission" date="2022-05" db="EMBL/GenBank/DDBJ databases">
        <authorList>
            <person name="Pankratov T."/>
        </authorList>
    </citation>
    <scope>NUCLEOTIDE SEQUENCE</scope>
    <source>
        <strain evidence="6">BP6-180914</strain>
    </source>
</reference>
<dbReference type="InterPro" id="IPR010998">
    <property type="entry name" value="Integrase_recombinase_N"/>
</dbReference>
<evidence type="ECO:0000313" key="7">
    <source>
        <dbReference type="Proteomes" id="UP001165667"/>
    </source>
</evidence>
<dbReference type="Gene3D" id="1.10.150.130">
    <property type="match status" value="1"/>
</dbReference>
<evidence type="ECO:0000256" key="1">
    <source>
        <dbReference type="ARBA" id="ARBA00008857"/>
    </source>
</evidence>
<proteinExistence type="inferred from homology"/>
<keyword evidence="2" id="KW-0229">DNA integration</keyword>
<sequence length="502" mass="55404">MEIYFTDRGAIEDLANYGISAPQVALDLFNGLYIPDGMPFLLGDDGSYPESINSWLRSLPSHGCTERGSWRGYGYDVLGFANFIVQTGRGIDPILATLDDVVAYRDKRRNGSPPEVTATTMNRCLAALQKLFGWRKAHLGIDDPFHYRIVAGNPRNGRKAGKRNSLLERTGGSDAVRFISLEEFQLFRDVGLRGCKPSPTPADPTRLVRDADFVCRHGERNGLIADGLLNSGARVTEFLAVLLSEVPLDPKLFVLPGSSAIRLAAAATKTKLARDIRIPNSALRRIDHYSVYARSASIKAALERGAYEGNRRLVLISPAGNGACQVARTGARERYDTMNVERRRSLMLWDHSGAAGPAVLFLTADGAPMTGDALRVIFARACQRCASFGIHLNVSPHVLRHSFAVIMLRLLSERWLRANGDPRRYRDAQGEDALRVAFNHPLLVVRDLLGHTSVESTFKYLTYITDTFTTFEAEFPKLAPFIETSADYARSAARTRGMLEGA</sequence>
<organism evidence="6 7">
    <name type="scientific">Lichenifustis flavocetrariae</name>
    <dbReference type="NCBI Taxonomy" id="2949735"/>
    <lineage>
        <taxon>Bacteria</taxon>
        <taxon>Pseudomonadati</taxon>
        <taxon>Pseudomonadota</taxon>
        <taxon>Alphaproteobacteria</taxon>
        <taxon>Hyphomicrobiales</taxon>
        <taxon>Lichenihabitantaceae</taxon>
        <taxon>Lichenifustis</taxon>
    </lineage>
</organism>
<gene>
    <name evidence="6" type="ORF">M8523_33445</name>
</gene>
<dbReference type="InterPro" id="IPR002104">
    <property type="entry name" value="Integrase_catalytic"/>
</dbReference>